<dbReference type="GO" id="GO:0016020">
    <property type="term" value="C:membrane"/>
    <property type="evidence" value="ECO:0007669"/>
    <property type="project" value="UniProtKB-SubCell"/>
</dbReference>
<keyword evidence="7" id="KW-0378">Hydrolase</keyword>
<evidence type="ECO:0000256" key="11">
    <source>
        <dbReference type="ARBA" id="ARBA00023136"/>
    </source>
</evidence>
<dbReference type="Pfam" id="PF03061">
    <property type="entry name" value="4HBT"/>
    <property type="match status" value="1"/>
</dbReference>
<evidence type="ECO:0000256" key="8">
    <source>
        <dbReference type="ARBA" id="ARBA00022832"/>
    </source>
</evidence>
<evidence type="ECO:0000256" key="5">
    <source>
        <dbReference type="ARBA" id="ARBA00022490"/>
    </source>
</evidence>
<keyword evidence="6" id="KW-0053">Apoptosis</keyword>
<comment type="catalytic activity">
    <reaction evidence="19">
        <text>octanoyl-CoA + H2O = octanoate + CoA + H(+)</text>
        <dbReference type="Rhea" id="RHEA:30143"/>
        <dbReference type="ChEBI" id="CHEBI:15377"/>
        <dbReference type="ChEBI" id="CHEBI:15378"/>
        <dbReference type="ChEBI" id="CHEBI:25646"/>
        <dbReference type="ChEBI" id="CHEBI:57287"/>
        <dbReference type="ChEBI" id="CHEBI:57386"/>
    </reaction>
    <physiologicalReaction direction="left-to-right" evidence="19">
        <dbReference type="Rhea" id="RHEA:30144"/>
    </physiologicalReaction>
</comment>
<reference evidence="25 26" key="1">
    <citation type="submission" date="2013-01" db="EMBL/GenBank/DDBJ databases">
        <title>Whole genome shotgun sequence of Gordonia soli NBRC 108243.</title>
        <authorList>
            <person name="Isaki-Nakamura S."/>
            <person name="Hosoyama A."/>
            <person name="Tsuchikane K."/>
            <person name="Ando Y."/>
            <person name="Baba S."/>
            <person name="Ohji S."/>
            <person name="Hamada M."/>
            <person name="Tamura T."/>
            <person name="Yamazoe A."/>
            <person name="Yamazaki S."/>
            <person name="Fujita N."/>
        </authorList>
    </citation>
    <scope>NUCLEOTIDE SEQUENCE [LARGE SCALE GENOMIC DNA]</scope>
    <source>
        <strain evidence="25 26">NBRC 108243</strain>
    </source>
</reference>
<evidence type="ECO:0000256" key="10">
    <source>
        <dbReference type="ARBA" id="ARBA00023098"/>
    </source>
</evidence>
<evidence type="ECO:0000256" key="4">
    <source>
        <dbReference type="ARBA" id="ARBA00022475"/>
    </source>
</evidence>
<evidence type="ECO:0000256" key="7">
    <source>
        <dbReference type="ARBA" id="ARBA00022801"/>
    </source>
</evidence>
<dbReference type="InterPro" id="IPR029069">
    <property type="entry name" value="HotDog_dom_sf"/>
</dbReference>
<keyword evidence="10" id="KW-0443">Lipid metabolism</keyword>
<dbReference type="GO" id="GO:0006631">
    <property type="term" value="P:fatty acid metabolic process"/>
    <property type="evidence" value="ECO:0007669"/>
    <property type="project" value="UniProtKB-KW"/>
</dbReference>
<comment type="catalytic activity">
    <reaction evidence="22">
        <text>dodecanoyl-CoA + H2O = dodecanoate + CoA + H(+)</text>
        <dbReference type="Rhea" id="RHEA:30135"/>
        <dbReference type="ChEBI" id="CHEBI:15377"/>
        <dbReference type="ChEBI" id="CHEBI:15378"/>
        <dbReference type="ChEBI" id="CHEBI:18262"/>
        <dbReference type="ChEBI" id="CHEBI:57287"/>
        <dbReference type="ChEBI" id="CHEBI:57375"/>
    </reaction>
    <physiologicalReaction direction="left-to-right" evidence="22">
        <dbReference type="Rhea" id="RHEA:30136"/>
    </physiologicalReaction>
</comment>
<evidence type="ECO:0000313" key="26">
    <source>
        <dbReference type="Proteomes" id="UP000011666"/>
    </source>
</evidence>
<dbReference type="SUPFAM" id="SSF54637">
    <property type="entry name" value="Thioesterase/thiol ester dehydrase-isomerase"/>
    <property type="match status" value="1"/>
</dbReference>
<dbReference type="GO" id="GO:0005737">
    <property type="term" value="C:cytoplasm"/>
    <property type="evidence" value="ECO:0007669"/>
    <property type="project" value="UniProtKB-SubCell"/>
</dbReference>
<accession>M0QMZ0</accession>
<dbReference type="GO" id="GO:0016787">
    <property type="term" value="F:hydrolase activity"/>
    <property type="evidence" value="ECO:0007669"/>
    <property type="project" value="UniProtKB-KW"/>
</dbReference>
<dbReference type="Gene3D" id="3.10.129.10">
    <property type="entry name" value="Hotdog Thioesterase"/>
    <property type="match status" value="1"/>
</dbReference>
<evidence type="ECO:0000256" key="18">
    <source>
        <dbReference type="ARBA" id="ARBA00043210"/>
    </source>
</evidence>
<dbReference type="STRING" id="1223545.GS4_26_01040"/>
<evidence type="ECO:0000256" key="15">
    <source>
        <dbReference type="ARBA" id="ARBA00038456"/>
    </source>
</evidence>
<sequence>MVAADGDRGAGVTVRGYFNEDLSPAELEHRTRVADDLTADVRRLVSATVLTDTDDDSVAEARRHIAAATAALQRRTLDSDHFGIRYNSDGSRRHWGNAMVGRRNPIAPPMVLHHDAERTWAEFELGAQYEGPGGLVHGGVLACVLDQVLGSAAEHAGAPGMTGTLTIRYRRATPLGPVRAEGRLDRVEGIKSYATGSVSTADGVTVEAEGVFILPRWARAADGDIRTAGGDA</sequence>
<evidence type="ECO:0000256" key="6">
    <source>
        <dbReference type="ARBA" id="ARBA00022703"/>
    </source>
</evidence>
<comment type="catalytic activity">
    <reaction evidence="21">
        <text>decanoyl-CoA + H2O = decanoate + CoA + H(+)</text>
        <dbReference type="Rhea" id="RHEA:40059"/>
        <dbReference type="ChEBI" id="CHEBI:15377"/>
        <dbReference type="ChEBI" id="CHEBI:15378"/>
        <dbReference type="ChEBI" id="CHEBI:27689"/>
        <dbReference type="ChEBI" id="CHEBI:57287"/>
        <dbReference type="ChEBI" id="CHEBI:61430"/>
    </reaction>
    <physiologicalReaction direction="left-to-right" evidence="21">
        <dbReference type="Rhea" id="RHEA:40060"/>
    </physiologicalReaction>
</comment>
<evidence type="ECO:0000259" key="24">
    <source>
        <dbReference type="Pfam" id="PF03061"/>
    </source>
</evidence>
<evidence type="ECO:0000256" key="3">
    <source>
        <dbReference type="ARBA" id="ARBA00004632"/>
    </source>
</evidence>
<name>M0QMZ0_9ACTN</name>
<evidence type="ECO:0000256" key="22">
    <source>
        <dbReference type="ARBA" id="ARBA00048074"/>
    </source>
</evidence>
<evidence type="ECO:0000256" key="2">
    <source>
        <dbReference type="ARBA" id="ARBA00004496"/>
    </source>
</evidence>
<dbReference type="InterPro" id="IPR052365">
    <property type="entry name" value="THEM4/THEM5_acyl-CoA_thioest"/>
</dbReference>
<keyword evidence="4" id="KW-1003">Cell membrane</keyword>
<keyword evidence="11" id="KW-0472">Membrane</keyword>
<dbReference type="Proteomes" id="UP000011666">
    <property type="component" value="Unassembled WGS sequence"/>
</dbReference>
<comment type="catalytic activity">
    <reaction evidence="14">
        <text>(9Z)-octadecenoyl-CoA + H2O = (9Z)-octadecenoate + CoA + H(+)</text>
        <dbReference type="Rhea" id="RHEA:40139"/>
        <dbReference type="ChEBI" id="CHEBI:15377"/>
        <dbReference type="ChEBI" id="CHEBI:15378"/>
        <dbReference type="ChEBI" id="CHEBI:30823"/>
        <dbReference type="ChEBI" id="CHEBI:57287"/>
        <dbReference type="ChEBI" id="CHEBI:57387"/>
    </reaction>
    <physiologicalReaction direction="left-to-right" evidence="14">
        <dbReference type="Rhea" id="RHEA:40140"/>
    </physiologicalReaction>
</comment>
<evidence type="ECO:0000256" key="9">
    <source>
        <dbReference type="ARBA" id="ARBA00022946"/>
    </source>
</evidence>
<comment type="catalytic activity">
    <reaction evidence="13">
        <text>(5Z,8Z,11Z,14Z)-eicosatetraenoyl-CoA + H2O = (5Z,8Z,11Z,14Z)-eicosatetraenoate + CoA + H(+)</text>
        <dbReference type="Rhea" id="RHEA:40151"/>
        <dbReference type="ChEBI" id="CHEBI:15377"/>
        <dbReference type="ChEBI" id="CHEBI:15378"/>
        <dbReference type="ChEBI" id="CHEBI:32395"/>
        <dbReference type="ChEBI" id="CHEBI:57287"/>
        <dbReference type="ChEBI" id="CHEBI:57368"/>
    </reaction>
    <physiologicalReaction direction="left-to-right" evidence="13">
        <dbReference type="Rhea" id="RHEA:40152"/>
    </physiologicalReaction>
</comment>
<gene>
    <name evidence="25" type="ORF">GS4_26_01040</name>
</gene>
<evidence type="ECO:0000256" key="21">
    <source>
        <dbReference type="ARBA" id="ARBA00047969"/>
    </source>
</evidence>
<keyword evidence="26" id="KW-1185">Reference proteome</keyword>
<evidence type="ECO:0000256" key="1">
    <source>
        <dbReference type="ARBA" id="ARBA00004170"/>
    </source>
</evidence>
<dbReference type="EC" id="3.1.2.2" evidence="16"/>
<evidence type="ECO:0000313" key="25">
    <source>
        <dbReference type="EMBL" id="GAC69656.1"/>
    </source>
</evidence>
<dbReference type="CDD" id="cd03443">
    <property type="entry name" value="PaaI_thioesterase"/>
    <property type="match status" value="1"/>
</dbReference>
<evidence type="ECO:0000256" key="20">
    <source>
        <dbReference type="ARBA" id="ARBA00047734"/>
    </source>
</evidence>
<dbReference type="InterPro" id="IPR006683">
    <property type="entry name" value="Thioestr_dom"/>
</dbReference>
<keyword evidence="8" id="KW-0276">Fatty acid metabolism</keyword>
<comment type="catalytic activity">
    <reaction evidence="20">
        <text>hexadecanoyl-CoA + H2O = hexadecanoate + CoA + H(+)</text>
        <dbReference type="Rhea" id="RHEA:16645"/>
        <dbReference type="ChEBI" id="CHEBI:7896"/>
        <dbReference type="ChEBI" id="CHEBI:15377"/>
        <dbReference type="ChEBI" id="CHEBI:15378"/>
        <dbReference type="ChEBI" id="CHEBI:57287"/>
        <dbReference type="ChEBI" id="CHEBI:57379"/>
        <dbReference type="EC" id="3.1.2.2"/>
    </reaction>
    <physiologicalReaction direction="left-to-right" evidence="20">
        <dbReference type="Rhea" id="RHEA:16646"/>
    </physiologicalReaction>
</comment>
<comment type="catalytic activity">
    <reaction evidence="23">
        <text>tetradecanoyl-CoA + H2O = tetradecanoate + CoA + H(+)</text>
        <dbReference type="Rhea" id="RHEA:40119"/>
        <dbReference type="ChEBI" id="CHEBI:15377"/>
        <dbReference type="ChEBI" id="CHEBI:15378"/>
        <dbReference type="ChEBI" id="CHEBI:30807"/>
        <dbReference type="ChEBI" id="CHEBI:57287"/>
        <dbReference type="ChEBI" id="CHEBI:57385"/>
    </reaction>
    <physiologicalReaction direction="left-to-right" evidence="23">
        <dbReference type="Rhea" id="RHEA:40120"/>
    </physiologicalReaction>
</comment>
<comment type="similarity">
    <text evidence="15">Belongs to the THEM4/THEM5 thioesterase family.</text>
</comment>
<dbReference type="PANTHER" id="PTHR12418">
    <property type="entry name" value="ACYL-COENZYME A THIOESTERASE THEM4"/>
    <property type="match status" value="1"/>
</dbReference>
<keyword evidence="5" id="KW-0963">Cytoplasm</keyword>
<comment type="caution">
    <text evidence="25">The sequence shown here is derived from an EMBL/GenBank/DDBJ whole genome shotgun (WGS) entry which is preliminary data.</text>
</comment>
<evidence type="ECO:0000256" key="16">
    <source>
        <dbReference type="ARBA" id="ARBA00038848"/>
    </source>
</evidence>
<evidence type="ECO:0000256" key="12">
    <source>
        <dbReference type="ARBA" id="ARBA00023273"/>
    </source>
</evidence>
<dbReference type="AlphaFoldDB" id="M0QMZ0"/>
<dbReference type="EMBL" id="BANX01000026">
    <property type="protein sequence ID" value="GAC69656.1"/>
    <property type="molecule type" value="Genomic_DNA"/>
</dbReference>
<protein>
    <recommendedName>
        <fullName evidence="17">Acyl-coenzyme A thioesterase THEM4</fullName>
        <ecNumber evidence="16">3.1.2.2</ecNumber>
    </recommendedName>
    <alternativeName>
        <fullName evidence="18">Thioesterase superfamily member 4</fullName>
    </alternativeName>
</protein>
<organism evidence="25 26">
    <name type="scientific">Gordonia soli NBRC 108243</name>
    <dbReference type="NCBI Taxonomy" id="1223545"/>
    <lineage>
        <taxon>Bacteria</taxon>
        <taxon>Bacillati</taxon>
        <taxon>Actinomycetota</taxon>
        <taxon>Actinomycetes</taxon>
        <taxon>Mycobacteriales</taxon>
        <taxon>Gordoniaceae</taxon>
        <taxon>Gordonia</taxon>
    </lineage>
</organism>
<dbReference type="PANTHER" id="PTHR12418:SF19">
    <property type="entry name" value="ACYL-COENZYME A THIOESTERASE THEM4"/>
    <property type="match status" value="1"/>
</dbReference>
<feature type="domain" description="Thioesterase" evidence="24">
    <location>
        <begin position="133"/>
        <end position="205"/>
    </location>
</feature>
<evidence type="ECO:0000256" key="23">
    <source>
        <dbReference type="ARBA" id="ARBA00048180"/>
    </source>
</evidence>
<evidence type="ECO:0000256" key="19">
    <source>
        <dbReference type="ARBA" id="ARBA00047588"/>
    </source>
</evidence>
<comment type="subcellular location">
    <subcellularLocation>
        <location evidence="3">Cell projection</location>
        <location evidence="3">Ruffle membrane</location>
    </subcellularLocation>
    <subcellularLocation>
        <location evidence="2">Cytoplasm</location>
    </subcellularLocation>
    <subcellularLocation>
        <location evidence="1">Membrane</location>
        <topology evidence="1">Peripheral membrane protein</topology>
    </subcellularLocation>
</comment>
<evidence type="ECO:0000256" key="13">
    <source>
        <dbReference type="ARBA" id="ARBA00035852"/>
    </source>
</evidence>
<evidence type="ECO:0000256" key="17">
    <source>
        <dbReference type="ARBA" id="ARBA00040123"/>
    </source>
</evidence>
<evidence type="ECO:0000256" key="14">
    <source>
        <dbReference type="ARBA" id="ARBA00037002"/>
    </source>
</evidence>
<keyword evidence="9" id="KW-0809">Transit peptide</keyword>
<dbReference type="eggNOG" id="COG2050">
    <property type="taxonomic scope" value="Bacteria"/>
</dbReference>
<keyword evidence="12" id="KW-0966">Cell projection</keyword>
<proteinExistence type="inferred from homology"/>